<name>A0A820UQS1_9BILA</name>
<feature type="domain" description="Glycoside hydrolase family 31 TIM barrel" evidence="6">
    <location>
        <begin position="39"/>
        <end position="351"/>
    </location>
</feature>
<comment type="caution">
    <text evidence="8">The sequence shown here is derived from an EMBL/GenBank/DDBJ whole genome shotgun (WGS) entry which is preliminary data.</text>
</comment>
<reference evidence="8" key="1">
    <citation type="submission" date="2021-02" db="EMBL/GenBank/DDBJ databases">
        <authorList>
            <person name="Nowell W R."/>
        </authorList>
    </citation>
    <scope>NUCLEOTIDE SEQUENCE</scope>
</reference>
<dbReference type="AlphaFoldDB" id="A0A820UQS1"/>
<dbReference type="GO" id="GO:0005975">
    <property type="term" value="P:carbohydrate metabolic process"/>
    <property type="evidence" value="ECO:0007669"/>
    <property type="project" value="InterPro"/>
</dbReference>
<dbReference type="InterPro" id="IPR048395">
    <property type="entry name" value="Glyco_hydro_31_C"/>
</dbReference>
<dbReference type="Pfam" id="PF21365">
    <property type="entry name" value="Glyco_hydro_31_3rd"/>
    <property type="match status" value="1"/>
</dbReference>
<dbReference type="PANTHER" id="PTHR43053">
    <property type="entry name" value="GLYCOSIDASE FAMILY 31"/>
    <property type="match status" value="1"/>
</dbReference>
<accession>A0A820UQS1</accession>
<dbReference type="EMBL" id="CAJOBS010000078">
    <property type="protein sequence ID" value="CAF4488832.1"/>
    <property type="molecule type" value="Genomic_DNA"/>
</dbReference>
<dbReference type="InterPro" id="IPR000322">
    <property type="entry name" value="Glyco_hydro_31_TIM"/>
</dbReference>
<dbReference type="InterPro" id="IPR050985">
    <property type="entry name" value="Alpha-glycosidase_related"/>
</dbReference>
<dbReference type="Pfam" id="PF01055">
    <property type="entry name" value="Glyco_hydro_31_2nd"/>
    <property type="match status" value="1"/>
</dbReference>
<keyword evidence="5" id="KW-0732">Signal</keyword>
<keyword evidence="2 4" id="KW-0378">Hydrolase</keyword>
<evidence type="ECO:0000259" key="6">
    <source>
        <dbReference type="Pfam" id="PF01055"/>
    </source>
</evidence>
<dbReference type="InterPro" id="IPR017853">
    <property type="entry name" value="GH"/>
</dbReference>
<keyword evidence="3 4" id="KW-0326">Glycosidase</keyword>
<gene>
    <name evidence="8" type="ORF">TOA249_LOCUS2446</name>
</gene>
<evidence type="ECO:0000313" key="8">
    <source>
        <dbReference type="EMBL" id="CAF4488832.1"/>
    </source>
</evidence>
<evidence type="ECO:0000256" key="2">
    <source>
        <dbReference type="ARBA" id="ARBA00022801"/>
    </source>
</evidence>
<dbReference type="Gene3D" id="2.60.40.4040">
    <property type="match status" value="1"/>
</dbReference>
<proteinExistence type="inferred from homology"/>
<feature type="signal peptide" evidence="5">
    <location>
        <begin position="1"/>
        <end position="16"/>
    </location>
</feature>
<feature type="domain" description="Glycosyl hydrolase family 31 C-terminal" evidence="7">
    <location>
        <begin position="375"/>
        <end position="448"/>
    </location>
</feature>
<evidence type="ECO:0000256" key="4">
    <source>
        <dbReference type="RuleBase" id="RU361185"/>
    </source>
</evidence>
<dbReference type="PANTHER" id="PTHR43053:SF4">
    <property type="entry name" value="MYOGENESIS-REGULATING GLYCOSIDASE"/>
    <property type="match status" value="1"/>
</dbReference>
<dbReference type="Proteomes" id="UP000663838">
    <property type="component" value="Unassembled WGS sequence"/>
</dbReference>
<evidence type="ECO:0000256" key="5">
    <source>
        <dbReference type="SAM" id="SignalP"/>
    </source>
</evidence>
<organism evidence="8 9">
    <name type="scientific">Rotaria socialis</name>
    <dbReference type="NCBI Taxonomy" id="392032"/>
    <lineage>
        <taxon>Eukaryota</taxon>
        <taxon>Metazoa</taxon>
        <taxon>Spiralia</taxon>
        <taxon>Gnathifera</taxon>
        <taxon>Rotifera</taxon>
        <taxon>Eurotatoria</taxon>
        <taxon>Bdelloidea</taxon>
        <taxon>Philodinida</taxon>
        <taxon>Philodinidae</taxon>
        <taxon>Rotaria</taxon>
    </lineage>
</organism>
<protein>
    <submittedName>
        <fullName evidence="8">Uncharacterized protein</fullName>
    </submittedName>
</protein>
<feature type="chain" id="PRO_5032848244" evidence="5">
    <location>
        <begin position="17"/>
        <end position="547"/>
    </location>
</feature>
<evidence type="ECO:0000259" key="7">
    <source>
        <dbReference type="Pfam" id="PF21365"/>
    </source>
</evidence>
<comment type="similarity">
    <text evidence="1 4">Belongs to the glycosyl hydrolase 31 family.</text>
</comment>
<evidence type="ECO:0000313" key="9">
    <source>
        <dbReference type="Proteomes" id="UP000663838"/>
    </source>
</evidence>
<evidence type="ECO:0000256" key="3">
    <source>
        <dbReference type="ARBA" id="ARBA00023295"/>
    </source>
</evidence>
<dbReference type="GO" id="GO:0004553">
    <property type="term" value="F:hydrolase activity, hydrolyzing O-glycosyl compounds"/>
    <property type="evidence" value="ECO:0007669"/>
    <property type="project" value="InterPro"/>
</dbReference>
<dbReference type="Gene3D" id="3.20.20.80">
    <property type="entry name" value="Glycosidases"/>
    <property type="match status" value="1"/>
</dbReference>
<evidence type="ECO:0000256" key="1">
    <source>
        <dbReference type="ARBA" id="ARBA00007806"/>
    </source>
</evidence>
<sequence length="547" mass="63921">MLALLIISLFYPFVFVVPEPLPYAEWAHYHMIWLHDSHTNQIDIQNMFNDYINHNIQFGIVNIDAGWTTDISTFVFDPKKFPTVRNMLDGFREKNIRIVLWMTSMINIDSPNYQYAQEHGYLFNKTIKWWSGQGRLLNYFNVEAVNWWHSLIKQLIDTVGPIHAFKADGTDPYIIEVLDPLVTWERYRTAYYNDTFQVLRQLVGPDALVMTPGLKIFYKIRYLHAALVMSRPVDVYVDYSPRDIVFIGWVGDEDGTYDGLKTALRYMLESGRRGYVGFGSDIGGYRTDSTAGKLGRTKELFLRWTAIGALSSFMENGGGGEHLPWNFDNETTDIYRSWVNLHYKLVPYLYSEGTKVAIGHNGTLMRPCDDIEALLSHSYFLGPNIYVVPVLQDPIPGQSQRLWLPKSSTNQWINYFNTSIAHKSHTFINEDTSSLYRIPIYIEQNSLIPMYDVEKNDSLNALKFVLWGKIISDKQQTTLFTRDGQQWLLEFNRFQRQLTVHFIRQYGSNEKHEWIWKFCQYVNQQEMCTHTWLSLHDKASVQLEFLV</sequence>
<dbReference type="SUPFAM" id="SSF51445">
    <property type="entry name" value="(Trans)glycosidases"/>
    <property type="match status" value="1"/>
</dbReference>